<dbReference type="AlphaFoldDB" id="F8FR16"/>
<reference evidence="2" key="1">
    <citation type="submission" date="2011-06" db="EMBL/GenBank/DDBJ databases">
        <title>Complete genome sequence of Paenibacillus mucilaginosus KNP414.</title>
        <authorList>
            <person name="Wang J."/>
            <person name="Hu S."/>
            <person name="Hu X."/>
            <person name="Zhang B."/>
            <person name="Dong D."/>
            <person name="Zhang S."/>
            <person name="Zhao K."/>
            <person name="Wu D."/>
        </authorList>
    </citation>
    <scope>NUCLEOTIDE SEQUENCE [LARGE SCALE GENOMIC DNA]</scope>
    <source>
        <strain evidence="2">KNP414</strain>
    </source>
</reference>
<dbReference type="Proteomes" id="UP000006620">
    <property type="component" value="Chromosome"/>
</dbReference>
<reference evidence="1 2" key="2">
    <citation type="journal article" date="2013" name="Genome Announc.">
        <title>Genome Sequence of Growth-Improving Paenibacillus mucilaginosus Strain KNP414.</title>
        <authorList>
            <person name="Lu J.J."/>
            <person name="Wang J.F."/>
            <person name="Hu X.F."/>
        </authorList>
    </citation>
    <scope>NUCLEOTIDE SEQUENCE [LARGE SCALE GENOMIC DNA]</scope>
    <source>
        <strain evidence="1 2">KNP414</strain>
    </source>
</reference>
<gene>
    <name evidence="1" type="ordered locus">KNP414_01892</name>
</gene>
<sequence>MGVTFVHFERSMQSERFKAKDGKMRIDDNANYGYNPNRNYYY</sequence>
<organism evidence="1 2">
    <name type="scientific">Paenibacillus mucilaginosus (strain KNP414)</name>
    <dbReference type="NCBI Taxonomy" id="1036673"/>
    <lineage>
        <taxon>Bacteria</taxon>
        <taxon>Bacillati</taxon>
        <taxon>Bacillota</taxon>
        <taxon>Bacilli</taxon>
        <taxon>Bacillales</taxon>
        <taxon>Paenibacillaceae</taxon>
        <taxon>Paenibacillus</taxon>
    </lineage>
</organism>
<dbReference type="HOGENOM" id="CLU_3255051_0_0_9"/>
<proteinExistence type="predicted"/>
<name>F8FR16_PAEMK</name>
<evidence type="ECO:0000313" key="1">
    <source>
        <dbReference type="EMBL" id="AEI40454.1"/>
    </source>
</evidence>
<evidence type="ECO:0000313" key="2">
    <source>
        <dbReference type="Proteomes" id="UP000006620"/>
    </source>
</evidence>
<dbReference type="EMBL" id="CP002869">
    <property type="protein sequence ID" value="AEI40454.1"/>
    <property type="molecule type" value="Genomic_DNA"/>
</dbReference>
<dbReference type="KEGG" id="pms:KNP414_01892"/>
<protein>
    <submittedName>
        <fullName evidence="1">Uncharacterized protein</fullName>
    </submittedName>
</protein>
<dbReference type="PATRIC" id="fig|1036673.3.peg.1687"/>
<accession>F8FR16</accession>